<keyword evidence="2" id="KW-0472">Membrane</keyword>
<dbReference type="RefSeq" id="WP_179540622.1">
    <property type="nucleotide sequence ID" value="NZ_JACCFY010000001.1"/>
</dbReference>
<keyword evidence="2" id="KW-0812">Transmembrane</keyword>
<name>A0A7Z0K9D4_9MICC</name>
<evidence type="ECO:0000256" key="2">
    <source>
        <dbReference type="SAM" id="Phobius"/>
    </source>
</evidence>
<dbReference type="AlphaFoldDB" id="A0A7Z0K9D4"/>
<feature type="region of interest" description="Disordered" evidence="1">
    <location>
        <begin position="65"/>
        <end position="111"/>
    </location>
</feature>
<keyword evidence="2" id="KW-1133">Transmembrane helix</keyword>
<keyword evidence="4" id="KW-1185">Reference proteome</keyword>
<evidence type="ECO:0000313" key="4">
    <source>
        <dbReference type="Proteomes" id="UP000535437"/>
    </source>
</evidence>
<dbReference type="Proteomes" id="UP000535437">
    <property type="component" value="Unassembled WGS sequence"/>
</dbReference>
<organism evidence="3 4">
    <name type="scientific">Nesterenkonia xinjiangensis</name>
    <dbReference type="NCBI Taxonomy" id="225327"/>
    <lineage>
        <taxon>Bacteria</taxon>
        <taxon>Bacillati</taxon>
        <taxon>Actinomycetota</taxon>
        <taxon>Actinomycetes</taxon>
        <taxon>Micrococcales</taxon>
        <taxon>Micrococcaceae</taxon>
        <taxon>Nesterenkonia</taxon>
    </lineage>
</organism>
<feature type="transmembrane region" description="Helical" evidence="2">
    <location>
        <begin position="33"/>
        <end position="58"/>
    </location>
</feature>
<comment type="caution">
    <text evidence="3">The sequence shown here is derived from an EMBL/GenBank/DDBJ whole genome shotgun (WGS) entry which is preliminary data.</text>
</comment>
<gene>
    <name evidence="3" type="ORF">HNR09_000501</name>
</gene>
<sequence length="111" mass="11897">MSTVMPWKIGVAGSVVPEDGAGTGGPDGAWADLIGLALIGLMWALSLAALAGLAWVLGRWMRNREQRRKHPAAGGQDASAKGHAPTSRRTRRSVRRGRRRQDNASDLDGWV</sequence>
<accession>A0A7Z0K9D4</accession>
<dbReference type="EMBL" id="JACCFY010000001">
    <property type="protein sequence ID" value="NYJ77090.1"/>
    <property type="molecule type" value="Genomic_DNA"/>
</dbReference>
<proteinExistence type="predicted"/>
<feature type="compositionally biased region" description="Basic residues" evidence="1">
    <location>
        <begin position="86"/>
        <end position="99"/>
    </location>
</feature>
<evidence type="ECO:0000256" key="1">
    <source>
        <dbReference type="SAM" id="MobiDB-lite"/>
    </source>
</evidence>
<protein>
    <submittedName>
        <fullName evidence="3">Uncharacterized protein</fullName>
    </submittedName>
</protein>
<evidence type="ECO:0000313" key="3">
    <source>
        <dbReference type="EMBL" id="NYJ77090.1"/>
    </source>
</evidence>
<reference evidence="3 4" key="1">
    <citation type="submission" date="2020-07" db="EMBL/GenBank/DDBJ databases">
        <title>Sequencing the genomes of 1000 actinobacteria strains.</title>
        <authorList>
            <person name="Klenk H.-P."/>
        </authorList>
    </citation>
    <scope>NUCLEOTIDE SEQUENCE [LARGE SCALE GENOMIC DNA]</scope>
    <source>
        <strain evidence="3 4">DSM 15475</strain>
    </source>
</reference>